<keyword evidence="1" id="KW-1133">Transmembrane helix</keyword>
<comment type="caution">
    <text evidence="2">The sequence shown here is derived from an EMBL/GenBank/DDBJ whole genome shotgun (WGS) entry which is preliminary data.</text>
</comment>
<evidence type="ECO:0000256" key="1">
    <source>
        <dbReference type="SAM" id="Phobius"/>
    </source>
</evidence>
<proteinExistence type="predicted"/>
<keyword evidence="3" id="KW-1185">Reference proteome</keyword>
<reference evidence="2 3" key="1">
    <citation type="submission" date="2023-09" db="EMBL/GenBank/DDBJ databases">
        <authorList>
            <person name="Wang M."/>
        </authorList>
    </citation>
    <scope>NUCLEOTIDE SEQUENCE [LARGE SCALE GENOMIC DNA]</scope>
    <source>
        <strain evidence="2">GT-2023</strain>
        <tissue evidence="2">Liver</tissue>
    </source>
</reference>
<dbReference type="Proteomes" id="UP001558613">
    <property type="component" value="Unassembled WGS sequence"/>
</dbReference>
<accession>A0ABR3N7H3</accession>
<protein>
    <submittedName>
        <fullName evidence="2">Uncharacterized protein</fullName>
    </submittedName>
</protein>
<organism evidence="2 3">
    <name type="scientific">Cirrhinus molitorella</name>
    <name type="common">mud carp</name>
    <dbReference type="NCBI Taxonomy" id="172907"/>
    <lineage>
        <taxon>Eukaryota</taxon>
        <taxon>Metazoa</taxon>
        <taxon>Chordata</taxon>
        <taxon>Craniata</taxon>
        <taxon>Vertebrata</taxon>
        <taxon>Euteleostomi</taxon>
        <taxon>Actinopterygii</taxon>
        <taxon>Neopterygii</taxon>
        <taxon>Teleostei</taxon>
        <taxon>Ostariophysi</taxon>
        <taxon>Cypriniformes</taxon>
        <taxon>Cyprinidae</taxon>
        <taxon>Labeoninae</taxon>
        <taxon>Labeonini</taxon>
        <taxon>Cirrhinus</taxon>
    </lineage>
</organism>
<keyword evidence="1" id="KW-0472">Membrane</keyword>
<gene>
    <name evidence="2" type="ORF">QQF64_028630</name>
</gene>
<sequence>MLARPSSVGLRASCILSGLEKCDRSASAAEKPIVPIPGHCVPKFVLPLSSTRLFVPRFMGLFLLFLTLFCILPLTARIRFK</sequence>
<keyword evidence="1" id="KW-0812">Transmembrane</keyword>
<dbReference type="EMBL" id="JAYMGO010000006">
    <property type="protein sequence ID" value="KAL1272768.1"/>
    <property type="molecule type" value="Genomic_DNA"/>
</dbReference>
<evidence type="ECO:0000313" key="3">
    <source>
        <dbReference type="Proteomes" id="UP001558613"/>
    </source>
</evidence>
<name>A0ABR3N7H3_9TELE</name>
<feature type="transmembrane region" description="Helical" evidence="1">
    <location>
        <begin position="54"/>
        <end position="76"/>
    </location>
</feature>
<evidence type="ECO:0000313" key="2">
    <source>
        <dbReference type="EMBL" id="KAL1272768.1"/>
    </source>
</evidence>